<comment type="caution">
    <text evidence="2">The sequence shown here is derived from an EMBL/GenBank/DDBJ whole genome shotgun (WGS) entry which is preliminary data.</text>
</comment>
<dbReference type="EMBL" id="JBHRYC010000082">
    <property type="protein sequence ID" value="MFC3638915.1"/>
    <property type="molecule type" value="Genomic_DNA"/>
</dbReference>
<reference evidence="3" key="1">
    <citation type="journal article" date="2019" name="Int. J. Syst. Evol. Microbiol.">
        <title>The Global Catalogue of Microorganisms (GCM) 10K type strain sequencing project: providing services to taxonomists for standard genome sequencing and annotation.</title>
        <authorList>
            <consortium name="The Broad Institute Genomics Platform"/>
            <consortium name="The Broad Institute Genome Sequencing Center for Infectious Disease"/>
            <person name="Wu L."/>
            <person name="Ma J."/>
        </authorList>
    </citation>
    <scope>NUCLEOTIDE SEQUENCE [LARGE SCALE GENOMIC DNA]</scope>
    <source>
        <strain evidence="3">KCTC 42282</strain>
    </source>
</reference>
<keyword evidence="3" id="KW-1185">Reference proteome</keyword>
<feature type="signal peptide" evidence="1">
    <location>
        <begin position="1"/>
        <end position="24"/>
    </location>
</feature>
<protein>
    <submittedName>
        <fullName evidence="2">Uncharacterized protein</fullName>
    </submittedName>
</protein>
<proteinExistence type="predicted"/>
<organism evidence="2 3">
    <name type="scientific">Camelimonas fluminis</name>
    <dbReference type="NCBI Taxonomy" id="1576911"/>
    <lineage>
        <taxon>Bacteria</taxon>
        <taxon>Pseudomonadati</taxon>
        <taxon>Pseudomonadota</taxon>
        <taxon>Alphaproteobacteria</taxon>
        <taxon>Hyphomicrobiales</taxon>
        <taxon>Chelatococcaceae</taxon>
        <taxon>Camelimonas</taxon>
    </lineage>
</organism>
<dbReference type="RefSeq" id="WP_191320241.1">
    <property type="nucleotide sequence ID" value="NZ_BNCG01000015.1"/>
</dbReference>
<evidence type="ECO:0000256" key="1">
    <source>
        <dbReference type="SAM" id="SignalP"/>
    </source>
</evidence>
<gene>
    <name evidence="2" type="ORF">ACFONL_16365</name>
</gene>
<accession>A0ABV7UKE5</accession>
<name>A0ABV7UKE5_9HYPH</name>
<feature type="chain" id="PRO_5045652353" evidence="1">
    <location>
        <begin position="25"/>
        <end position="86"/>
    </location>
</feature>
<evidence type="ECO:0000313" key="3">
    <source>
        <dbReference type="Proteomes" id="UP001595704"/>
    </source>
</evidence>
<sequence>MKLLPIAAAAGLAMTLCLGGGALADPWENDDDQGSWYERQEAPRYEHGDHYGRGDCRVKGKWKHGEYVEKMKCKGHKHRSYRHEPD</sequence>
<keyword evidence="1" id="KW-0732">Signal</keyword>
<dbReference type="Proteomes" id="UP001595704">
    <property type="component" value="Unassembled WGS sequence"/>
</dbReference>
<evidence type="ECO:0000313" key="2">
    <source>
        <dbReference type="EMBL" id="MFC3638915.1"/>
    </source>
</evidence>